<feature type="compositionally biased region" description="Low complexity" evidence="8">
    <location>
        <begin position="377"/>
        <end position="388"/>
    </location>
</feature>
<name>A0AAN8YZG3_9MAGN</name>
<evidence type="ECO:0000313" key="10">
    <source>
        <dbReference type="Proteomes" id="UP001370490"/>
    </source>
</evidence>
<accession>A0AAN8YZG3</accession>
<keyword evidence="6" id="KW-0206">Cytoskeleton</keyword>
<proteinExistence type="inferred from homology"/>
<feature type="coiled-coil region" evidence="7">
    <location>
        <begin position="128"/>
        <end position="340"/>
    </location>
</feature>
<gene>
    <name evidence="9" type="ORF">RJ641_018616</name>
</gene>
<dbReference type="Proteomes" id="UP001370490">
    <property type="component" value="Unassembled WGS sequence"/>
</dbReference>
<dbReference type="GO" id="GO:0007010">
    <property type="term" value="P:cytoskeleton organization"/>
    <property type="evidence" value="ECO:0007669"/>
    <property type="project" value="InterPro"/>
</dbReference>
<dbReference type="GO" id="GO:0005874">
    <property type="term" value="C:microtubule"/>
    <property type="evidence" value="ECO:0007669"/>
    <property type="project" value="UniProtKB-KW"/>
</dbReference>
<evidence type="ECO:0000256" key="6">
    <source>
        <dbReference type="ARBA" id="ARBA00023212"/>
    </source>
</evidence>
<protein>
    <submittedName>
        <fullName evidence="9">Microtubule-associated protein 70</fullName>
    </submittedName>
</protein>
<dbReference type="EMBL" id="JBAMMX010000023">
    <property type="protein sequence ID" value="KAK6917865.1"/>
    <property type="molecule type" value="Genomic_DNA"/>
</dbReference>
<keyword evidence="5 7" id="KW-0175">Coiled coil</keyword>
<evidence type="ECO:0000313" key="9">
    <source>
        <dbReference type="EMBL" id="KAK6917865.1"/>
    </source>
</evidence>
<dbReference type="AlphaFoldDB" id="A0AAN8YZG3"/>
<evidence type="ECO:0000256" key="7">
    <source>
        <dbReference type="SAM" id="Coils"/>
    </source>
</evidence>
<evidence type="ECO:0000256" key="2">
    <source>
        <dbReference type="ARBA" id="ARBA00008825"/>
    </source>
</evidence>
<dbReference type="Pfam" id="PF07058">
    <property type="entry name" value="MAP70"/>
    <property type="match status" value="1"/>
</dbReference>
<evidence type="ECO:0000256" key="8">
    <source>
        <dbReference type="SAM" id="MobiDB-lite"/>
    </source>
</evidence>
<dbReference type="PANTHER" id="PTHR31246">
    <property type="entry name" value="MICROTUBULE-ASSOCIATED PROTEIN 70-2"/>
    <property type="match status" value="1"/>
</dbReference>
<keyword evidence="3" id="KW-0963">Cytoplasm</keyword>
<reference evidence="9 10" key="1">
    <citation type="submission" date="2023-12" db="EMBL/GenBank/DDBJ databases">
        <title>A high-quality genome assembly for Dillenia turbinata (Dilleniales).</title>
        <authorList>
            <person name="Chanderbali A."/>
        </authorList>
    </citation>
    <scope>NUCLEOTIDE SEQUENCE [LARGE SCALE GENOMIC DNA]</scope>
    <source>
        <strain evidence="9">LSX21</strain>
        <tissue evidence="9">Leaf</tissue>
    </source>
</reference>
<feature type="coiled-coil region" evidence="7">
    <location>
        <begin position="25"/>
        <end position="101"/>
    </location>
</feature>
<dbReference type="GO" id="GO:0008017">
    <property type="term" value="F:microtubule binding"/>
    <property type="evidence" value="ECO:0007669"/>
    <property type="project" value="InterPro"/>
</dbReference>
<evidence type="ECO:0000256" key="1">
    <source>
        <dbReference type="ARBA" id="ARBA00004245"/>
    </source>
</evidence>
<dbReference type="PANTHER" id="PTHR31246:SF5">
    <property type="entry name" value="MICROTUBULE-ASSOCIATED PROTEIN 70-5"/>
    <property type="match status" value="1"/>
</dbReference>
<sequence>MVMSFEEVRGEEHYLVPSDPIVFELNRLQNQLKEKERELGAANVEIKALKATEVLKDKALEELGNEVEKLDGKLRVTENLLEQKNLEIKKLADDKKEALAAQYAAEATLRRVHATQKDDDSLPIETIIAPFEADIKMYKNEIAALQEDKTALERLTKLKEAALLEAERILRTALERALIVEEVQNQNFELKRQIEEENRILERNNRQKVAEVEKLSQTIRELEEAILTAGAAANAIRDFQRQVYELQEEKRTLERELARAKITANRVATVVANEWKDESEKVMPVKQWLEERRLLQAEMQRLKDKLAVSERTAKAEAQLKEKLKLRLKTLEDGLKSLSCSPNALCTSPKFEKSNHILGFLSSNVGLRKMSTSLPRASTTQTSSSPQQPKTETATVNDTGEVKHVSSLKKKGVSGENLLKKSLWAAKTKILHDVEKKNTGMKANPDGLNCGDDALAGENKTKITRIEGRQSKGGEIPDNEDVILMKKVEALTKSTEVEFKKSKREAAARKKEALLHKTEENNANFTKSSSPQFLNFLFNDFAITGSTKHVEDSSGVLLLRGNGNYVLIYWVRVAECLIRIDVD</sequence>
<dbReference type="InterPro" id="IPR009768">
    <property type="entry name" value="MAP70"/>
</dbReference>
<keyword evidence="4" id="KW-0493">Microtubule</keyword>
<comment type="caution">
    <text evidence="9">The sequence shown here is derived from an EMBL/GenBank/DDBJ whole genome shotgun (WGS) entry which is preliminary data.</text>
</comment>
<evidence type="ECO:0000256" key="4">
    <source>
        <dbReference type="ARBA" id="ARBA00022701"/>
    </source>
</evidence>
<evidence type="ECO:0000256" key="5">
    <source>
        <dbReference type="ARBA" id="ARBA00023054"/>
    </source>
</evidence>
<organism evidence="9 10">
    <name type="scientific">Dillenia turbinata</name>
    <dbReference type="NCBI Taxonomy" id="194707"/>
    <lineage>
        <taxon>Eukaryota</taxon>
        <taxon>Viridiplantae</taxon>
        <taxon>Streptophyta</taxon>
        <taxon>Embryophyta</taxon>
        <taxon>Tracheophyta</taxon>
        <taxon>Spermatophyta</taxon>
        <taxon>Magnoliopsida</taxon>
        <taxon>eudicotyledons</taxon>
        <taxon>Gunneridae</taxon>
        <taxon>Pentapetalae</taxon>
        <taxon>Dilleniales</taxon>
        <taxon>Dilleniaceae</taxon>
        <taxon>Dillenia</taxon>
    </lineage>
</organism>
<keyword evidence="10" id="KW-1185">Reference proteome</keyword>
<feature type="region of interest" description="Disordered" evidence="8">
    <location>
        <begin position="371"/>
        <end position="394"/>
    </location>
</feature>
<comment type="similarity">
    <text evidence="2">Belongs to the MAP70 family.</text>
</comment>
<comment type="subcellular location">
    <subcellularLocation>
        <location evidence="1">Cytoplasm</location>
        <location evidence="1">Cytoskeleton</location>
    </subcellularLocation>
</comment>
<evidence type="ECO:0000256" key="3">
    <source>
        <dbReference type="ARBA" id="ARBA00022490"/>
    </source>
</evidence>